<proteinExistence type="inferred from homology"/>
<dbReference type="InterPro" id="IPR050287">
    <property type="entry name" value="MTA/SAH_deaminase"/>
</dbReference>
<dbReference type="GO" id="GO:0016787">
    <property type="term" value="F:hydrolase activity"/>
    <property type="evidence" value="ECO:0007669"/>
    <property type="project" value="UniProtKB-KW"/>
</dbReference>
<dbReference type="KEGG" id="elio:KO353_03260"/>
<dbReference type="InterPro" id="IPR006680">
    <property type="entry name" value="Amidohydro-rel"/>
</dbReference>
<protein>
    <submittedName>
        <fullName evidence="4">Amidohydrolase family protein</fullName>
    </submittedName>
</protein>
<evidence type="ECO:0000259" key="3">
    <source>
        <dbReference type="Pfam" id="PF01979"/>
    </source>
</evidence>
<reference evidence="4" key="1">
    <citation type="submission" date="2021-06" db="EMBL/GenBank/DDBJ databases">
        <title>Elioraea tepida, sp. nov., a moderately thermophilic aerobic anoxygenic phototrophic bacterium isolated from an alkaline siliceous hot spring mat community in Yellowstone National Park, WY, USA.</title>
        <authorList>
            <person name="Saini M.K."/>
            <person name="Yoshida S."/>
            <person name="Sebastian A."/>
            <person name="Hirose S."/>
            <person name="Hara E."/>
            <person name="Tamaki H."/>
            <person name="Soulier N.T."/>
            <person name="Albert I."/>
            <person name="Hanada S."/>
            <person name="Bryant D.A."/>
            <person name="Tank M."/>
        </authorList>
    </citation>
    <scope>NUCLEOTIDE SEQUENCE</scope>
    <source>
        <strain evidence="4">MS-P2</strain>
    </source>
</reference>
<evidence type="ECO:0000313" key="5">
    <source>
        <dbReference type="Proteomes" id="UP000694001"/>
    </source>
</evidence>
<accession>A0A975U2Q3</accession>
<dbReference type="AlphaFoldDB" id="A0A975U2Q3"/>
<dbReference type="Pfam" id="PF01979">
    <property type="entry name" value="Amidohydro_1"/>
    <property type="match status" value="1"/>
</dbReference>
<keyword evidence="5" id="KW-1185">Reference proteome</keyword>
<evidence type="ECO:0000313" key="4">
    <source>
        <dbReference type="EMBL" id="QXM25277.1"/>
    </source>
</evidence>
<dbReference type="PANTHER" id="PTHR43794">
    <property type="entry name" value="AMINOHYDROLASE SSNA-RELATED"/>
    <property type="match status" value="1"/>
</dbReference>
<keyword evidence="2" id="KW-0378">Hydrolase</keyword>
<evidence type="ECO:0000256" key="1">
    <source>
        <dbReference type="ARBA" id="ARBA00006745"/>
    </source>
</evidence>
<sequence>MPEPQRGDLVIRGGLVADAAHPLAEARDILVRDGVIVTIGPPGIAVPEGTAAFDASGLLLHPGLVNGHTHSHGFLGRGIGDRWTLELLLAASPWVSGGRTMDDIALSATIGAAELALKGCTAVLDMVGELPLPTEEGLDAVASAYDRVGLRAVIAPLVADRTLYQAIPPLAEALPGELREEVARLALPPWDRTFDALVRLVRGWRWSGRGIGFGLGPTIPTHCDDAFLRACARLAGEHGLPLTMHVAESKVQAVIGGRTYGRSLVRHLDALGLIGPRFIAAHAIWLDDEDRAILAARGASIIHNPSSNMKLGNGLFAMREALDAGITVGLGTDTCSCGDNLNMYEAMRLASLLSKVQGPDPAAWVSAEEAYRAGTEGSARALGLPGIGRIEEGALADIVFLDLGHPNWMPHRWTVNQLVHGEDGTAVRHVCVGGRFIVRDGRLTTVDLDSLRSKAEEHRQRHERATRHERALFERLAPIVARVGPALAAEPLSVRRYLSDRGPF</sequence>
<dbReference type="Proteomes" id="UP000694001">
    <property type="component" value="Chromosome"/>
</dbReference>
<name>A0A975U2Q3_9PROT</name>
<dbReference type="RefSeq" id="WP_218286333.1">
    <property type="nucleotide sequence ID" value="NZ_CP076448.1"/>
</dbReference>
<organism evidence="4 5">
    <name type="scientific">Elioraea tepida</name>
    <dbReference type="NCBI Taxonomy" id="2843330"/>
    <lineage>
        <taxon>Bacteria</taxon>
        <taxon>Pseudomonadati</taxon>
        <taxon>Pseudomonadota</taxon>
        <taxon>Alphaproteobacteria</taxon>
        <taxon>Acetobacterales</taxon>
        <taxon>Elioraeaceae</taxon>
        <taxon>Elioraea</taxon>
    </lineage>
</organism>
<gene>
    <name evidence="4" type="ORF">KO353_03260</name>
</gene>
<evidence type="ECO:0000256" key="2">
    <source>
        <dbReference type="ARBA" id="ARBA00022801"/>
    </source>
</evidence>
<feature type="domain" description="Amidohydrolase-related" evidence="3">
    <location>
        <begin position="60"/>
        <end position="435"/>
    </location>
</feature>
<comment type="similarity">
    <text evidence="1">Belongs to the metallo-dependent hydrolases superfamily. ATZ/TRZ family.</text>
</comment>
<dbReference type="PANTHER" id="PTHR43794:SF11">
    <property type="entry name" value="AMIDOHYDROLASE-RELATED DOMAIN-CONTAINING PROTEIN"/>
    <property type="match status" value="1"/>
</dbReference>
<dbReference type="EMBL" id="CP076448">
    <property type="protein sequence ID" value="QXM25277.1"/>
    <property type="molecule type" value="Genomic_DNA"/>
</dbReference>